<name>A0ABY1S0B9_9GAMM</name>
<evidence type="ECO:0000313" key="2">
    <source>
        <dbReference type="EMBL" id="SMR74522.1"/>
    </source>
</evidence>
<dbReference type="PANTHER" id="PTHR46623:SF6">
    <property type="entry name" value="ALPHA_BETA-HYDROLASES SUPERFAMILY PROTEIN"/>
    <property type="match status" value="1"/>
</dbReference>
<dbReference type="InterPro" id="IPR029058">
    <property type="entry name" value="AB_hydrolase_fold"/>
</dbReference>
<dbReference type="SUPFAM" id="SSF53474">
    <property type="entry name" value="alpha/beta-Hydrolases"/>
    <property type="match status" value="1"/>
</dbReference>
<feature type="domain" description="Dienelactone hydrolase" evidence="1">
    <location>
        <begin position="28"/>
        <end position="233"/>
    </location>
</feature>
<reference evidence="2 3" key="1">
    <citation type="submission" date="2017-05" db="EMBL/GenBank/DDBJ databases">
        <authorList>
            <person name="Varghese N."/>
            <person name="Submissions S."/>
        </authorList>
    </citation>
    <scope>NUCLEOTIDE SEQUENCE [LARGE SCALE GENOMIC DNA]</scope>
    <source>
        <strain evidence="2 3">CGMCC 1.7287</strain>
    </source>
</reference>
<dbReference type="GO" id="GO:0016787">
    <property type="term" value="F:hydrolase activity"/>
    <property type="evidence" value="ECO:0007669"/>
    <property type="project" value="UniProtKB-KW"/>
</dbReference>
<proteinExistence type="predicted"/>
<dbReference type="PANTHER" id="PTHR46623">
    <property type="entry name" value="CARBOXYMETHYLENEBUTENOLIDASE-RELATED"/>
    <property type="match status" value="1"/>
</dbReference>
<keyword evidence="2" id="KW-0378">Hydrolase</keyword>
<comment type="caution">
    <text evidence="2">The sequence shown here is derived from an EMBL/GenBank/DDBJ whole genome shotgun (WGS) entry which is preliminary data.</text>
</comment>
<dbReference type="InterPro" id="IPR002925">
    <property type="entry name" value="Dienelactn_hydro"/>
</dbReference>
<dbReference type="Proteomes" id="UP001159257">
    <property type="component" value="Unassembled WGS sequence"/>
</dbReference>
<accession>A0ABY1S0B9</accession>
<dbReference type="Gene3D" id="3.40.50.1820">
    <property type="entry name" value="alpha/beta hydrolase"/>
    <property type="match status" value="1"/>
</dbReference>
<organism evidence="2 3">
    <name type="scientific">Marinobacterium sediminicola</name>
    <dbReference type="NCBI Taxonomy" id="518898"/>
    <lineage>
        <taxon>Bacteria</taxon>
        <taxon>Pseudomonadati</taxon>
        <taxon>Pseudomonadota</taxon>
        <taxon>Gammaproteobacteria</taxon>
        <taxon>Oceanospirillales</taxon>
        <taxon>Oceanospirillaceae</taxon>
        <taxon>Marinobacterium</taxon>
    </lineage>
</organism>
<evidence type="ECO:0000313" key="3">
    <source>
        <dbReference type="Proteomes" id="UP001159257"/>
    </source>
</evidence>
<protein>
    <submittedName>
        <fullName evidence="2">Dienelactone hydrolase</fullName>
    </submittedName>
</protein>
<dbReference type="Pfam" id="PF01738">
    <property type="entry name" value="DLH"/>
    <property type="match status" value="1"/>
</dbReference>
<evidence type="ECO:0000259" key="1">
    <source>
        <dbReference type="Pfam" id="PF01738"/>
    </source>
</evidence>
<gene>
    <name evidence="2" type="ORF">SAMN04487964_106171</name>
</gene>
<dbReference type="EMBL" id="FXWV01000006">
    <property type="protein sequence ID" value="SMR74522.1"/>
    <property type="molecule type" value="Genomic_DNA"/>
</dbReference>
<keyword evidence="3" id="KW-1185">Reference proteome</keyword>
<dbReference type="RefSeq" id="WP_239041644.1">
    <property type="nucleotide sequence ID" value="NZ_BAAAEY010000006.1"/>
</dbReference>
<sequence>MKNRQQTVEQSLGDNHHRHEVFKTDHATHQVLIYSTWAGITDFERNIAERLNTSGLDAVVMDFFGRHCDLSTIEARREAMLGYTRDFKAMTGHLHRLNAFVLAHTGQTTMTNSVMGFCLGGMCAMLSGLTQTGLAHAISFHGLLSFPLNAPPADPATRFMILNGLADPMVPEADIRTTERYFERHQLDLTFINFSRTQHSFMLPDANNPENGVQYNPEVAERSWHYAVDRLQRFD</sequence>
<dbReference type="InterPro" id="IPR051049">
    <property type="entry name" value="Dienelactone_hydrolase-like"/>
</dbReference>